<evidence type="ECO:0000256" key="1">
    <source>
        <dbReference type="ARBA" id="ARBA00022679"/>
    </source>
</evidence>
<keyword evidence="1" id="KW-0808">Transferase</keyword>
<dbReference type="Proteomes" id="UP000032721">
    <property type="component" value="Chromosome"/>
</dbReference>
<proteinExistence type="predicted"/>
<name>A0A068QMX0_9GAMM</name>
<sequence>MNKKIIVNATALSTSGALTILKQFLEGTRFSNREFICYVPEDVDFDDYKNVQLVKVKKMGWLKRILWDSYILPKTIKRQSIVFTDIISLQNTSINVKEKQIIYLHQPIPFSNINFLNHNSFSFKFFLYKFFYSYFIFRYVKKETIFIVQTNWMALALQKKNKVKLSNIHVMRPDFIIPKKRKVFFDENDQTDCFRLLYPATPITYKNHLIILKALAILPIENFKFQVTFNIGEYLKFDKLVSQLGLSEKIEYLGYVDYESLITYYVLSDVVLFPSYLETFGMPLLEAASLRKKIICSDLPYAREVLANYNGVSFVMFDNANDWGREILNEYHLKINESCTPILNIPKEKISSWKSFFDLL</sequence>
<dbReference type="RefSeq" id="WP_045967920.1">
    <property type="nucleotide sequence ID" value="NZ_CAWMED010000001.1"/>
</dbReference>
<dbReference type="AlphaFoldDB" id="A0A068QMX0"/>
<dbReference type="PANTHER" id="PTHR46401">
    <property type="entry name" value="GLYCOSYLTRANSFERASE WBBK-RELATED"/>
    <property type="match status" value="1"/>
</dbReference>
<evidence type="ECO:0000313" key="3">
    <source>
        <dbReference type="EMBL" id="CDG15876.1"/>
    </source>
</evidence>
<dbReference type="GO" id="GO:0016757">
    <property type="term" value="F:glycosyltransferase activity"/>
    <property type="evidence" value="ECO:0007669"/>
    <property type="project" value="InterPro"/>
</dbReference>
<dbReference type="EMBL" id="FO704550">
    <property type="protein sequence ID" value="CDG15876.1"/>
    <property type="molecule type" value="Genomic_DNA"/>
</dbReference>
<protein>
    <submittedName>
        <fullName evidence="4">Glycosyltransferase involved in cell wall biosynthesis</fullName>
    </submittedName>
</protein>
<dbReference type="KEGG" id="xdo:XDD1_0165"/>
<dbReference type="InterPro" id="IPR001296">
    <property type="entry name" value="Glyco_trans_1"/>
</dbReference>
<feature type="domain" description="Glycosyl transferase family 1" evidence="2">
    <location>
        <begin position="185"/>
        <end position="324"/>
    </location>
</feature>
<dbReference type="EMBL" id="VNHN01000021">
    <property type="protein sequence ID" value="TYP07809.1"/>
    <property type="molecule type" value="Genomic_DNA"/>
</dbReference>
<dbReference type="OrthoDB" id="9775208at2"/>
<evidence type="ECO:0000313" key="5">
    <source>
        <dbReference type="Proteomes" id="UP000032721"/>
    </source>
</evidence>
<accession>A0A068QMX0</accession>
<dbReference type="Pfam" id="PF00534">
    <property type="entry name" value="Glycos_transf_1"/>
    <property type="match status" value="1"/>
</dbReference>
<evidence type="ECO:0000313" key="6">
    <source>
        <dbReference type="Proteomes" id="UP000324170"/>
    </source>
</evidence>
<dbReference type="STRING" id="351671.XDD1_0165"/>
<reference evidence="3 5" key="1">
    <citation type="submission" date="2013-07" db="EMBL/GenBank/DDBJ databases">
        <authorList>
            <person name="Genoscope - CEA"/>
        </authorList>
    </citation>
    <scope>NUCLEOTIDE SEQUENCE [LARGE SCALE GENOMIC DNA]</scope>
    <source>
        <strain evidence="3">FRM16</strain>
        <strain evidence="5">FRM16 / DSM 17909</strain>
    </source>
</reference>
<dbReference type="Proteomes" id="UP000324170">
    <property type="component" value="Unassembled WGS sequence"/>
</dbReference>
<keyword evidence="6" id="KW-1185">Reference proteome</keyword>
<dbReference type="PANTHER" id="PTHR46401:SF2">
    <property type="entry name" value="GLYCOSYLTRANSFERASE WBBK-RELATED"/>
    <property type="match status" value="1"/>
</dbReference>
<evidence type="ECO:0000259" key="2">
    <source>
        <dbReference type="Pfam" id="PF00534"/>
    </source>
</evidence>
<dbReference type="SUPFAM" id="SSF53756">
    <property type="entry name" value="UDP-Glycosyltransferase/glycogen phosphorylase"/>
    <property type="match status" value="1"/>
</dbReference>
<dbReference type="HOGENOM" id="CLU_066447_0_0_6"/>
<evidence type="ECO:0000313" key="4">
    <source>
        <dbReference type="EMBL" id="TYP07809.1"/>
    </source>
</evidence>
<organism evidence="3 5">
    <name type="scientific">Xenorhabdus doucetiae</name>
    <dbReference type="NCBI Taxonomy" id="351671"/>
    <lineage>
        <taxon>Bacteria</taxon>
        <taxon>Pseudomonadati</taxon>
        <taxon>Pseudomonadota</taxon>
        <taxon>Gammaproteobacteria</taxon>
        <taxon>Enterobacterales</taxon>
        <taxon>Morganellaceae</taxon>
        <taxon>Xenorhabdus</taxon>
    </lineage>
</organism>
<reference evidence="4 6" key="2">
    <citation type="submission" date="2019-07" db="EMBL/GenBank/DDBJ databases">
        <title>Genomic Encyclopedia of Type Strains, Phase I: the one thousand microbial genomes (KMG-I) project.</title>
        <authorList>
            <person name="Kyrpides N."/>
        </authorList>
    </citation>
    <scope>NUCLEOTIDE SEQUENCE [LARGE SCALE GENOMIC DNA]</scope>
    <source>
        <strain evidence="4 6">DSM 17909</strain>
    </source>
</reference>
<dbReference type="Gene3D" id="3.40.50.2000">
    <property type="entry name" value="Glycogen Phosphorylase B"/>
    <property type="match status" value="1"/>
</dbReference>
<gene>
    <name evidence="4" type="ORF">LY16_01605</name>
    <name evidence="3" type="ORF">XDD1_0165</name>
</gene>
<dbReference type="GO" id="GO:0009103">
    <property type="term" value="P:lipopolysaccharide biosynthetic process"/>
    <property type="evidence" value="ECO:0007669"/>
    <property type="project" value="TreeGrafter"/>
</dbReference>